<gene>
    <name evidence="3" type="ORF">E3J62_08365</name>
</gene>
<dbReference type="PANTHER" id="PTHR39966">
    <property type="entry name" value="BLL2471 PROTEIN-RELATED"/>
    <property type="match status" value="1"/>
</dbReference>
<evidence type="ECO:0000313" key="3">
    <source>
        <dbReference type="EMBL" id="TET45117.1"/>
    </source>
</evidence>
<accession>A0A523URE7</accession>
<evidence type="ECO:0000259" key="2">
    <source>
        <dbReference type="Pfam" id="PF04282"/>
    </source>
</evidence>
<dbReference type="InterPro" id="IPR012312">
    <property type="entry name" value="Hemerythrin-like"/>
</dbReference>
<feature type="domain" description="DUF438" evidence="2">
    <location>
        <begin position="14"/>
        <end position="70"/>
    </location>
</feature>
<dbReference type="InterPro" id="IPR007380">
    <property type="entry name" value="DUF438"/>
</dbReference>
<dbReference type="GO" id="GO:0005886">
    <property type="term" value="C:plasma membrane"/>
    <property type="evidence" value="ECO:0007669"/>
    <property type="project" value="TreeGrafter"/>
</dbReference>
<organism evidence="3 4">
    <name type="scientific">candidate division TA06 bacterium</name>
    <dbReference type="NCBI Taxonomy" id="2250710"/>
    <lineage>
        <taxon>Bacteria</taxon>
        <taxon>Bacteria division TA06</taxon>
    </lineage>
</organism>
<proteinExistence type="predicted"/>
<feature type="domain" description="Hemerythrin-like" evidence="1">
    <location>
        <begin position="80"/>
        <end position="215"/>
    </location>
</feature>
<dbReference type="Pfam" id="PF01814">
    <property type="entry name" value="Hemerythrin"/>
    <property type="match status" value="1"/>
</dbReference>
<dbReference type="AlphaFoldDB" id="A0A523URE7"/>
<dbReference type="Proteomes" id="UP000315525">
    <property type="component" value="Unassembled WGS sequence"/>
</dbReference>
<sequence length="256" mass="29855">MSELPARREALEVLMGRLREGRNPEELKEELNKLAEETPPKETAQIGSMSTEKMRKLCDVHLAVFKEAVEKEKTLAPPGHPIHILMEEHNILLQFAVDIRVAVNRVREKNDFGSAAGLLNQVNSIVNHFKESKTHYMREENVLFPYLEKHRMSRPSSIMWNEHSKIKEIKKNLYKTFDLKDTTPFRDFTKQLDDATAPLVEILSSHFYREYNVLFVDAMKSIEESEWREIRYQFDEVGYCCFTPEPARGPFAGQKK</sequence>
<dbReference type="EMBL" id="SOJN01000094">
    <property type="protein sequence ID" value="TET45117.1"/>
    <property type="molecule type" value="Genomic_DNA"/>
</dbReference>
<protein>
    <submittedName>
        <fullName evidence="3">DUF438 domain-containing protein</fullName>
    </submittedName>
</protein>
<dbReference type="Gene3D" id="1.20.120.520">
    <property type="entry name" value="nmb1532 protein domain like"/>
    <property type="match status" value="1"/>
</dbReference>
<evidence type="ECO:0000259" key="1">
    <source>
        <dbReference type="Pfam" id="PF01814"/>
    </source>
</evidence>
<name>A0A523URE7_UNCT6</name>
<reference evidence="3 4" key="1">
    <citation type="submission" date="2019-03" db="EMBL/GenBank/DDBJ databases">
        <title>Metabolic potential of uncultured bacteria and archaea associated with petroleum seepage in deep-sea sediments.</title>
        <authorList>
            <person name="Dong X."/>
            <person name="Hubert C."/>
        </authorList>
    </citation>
    <scope>NUCLEOTIDE SEQUENCE [LARGE SCALE GENOMIC DNA]</scope>
    <source>
        <strain evidence="3">E44_bin18</strain>
    </source>
</reference>
<dbReference type="Pfam" id="PF04282">
    <property type="entry name" value="DUF438"/>
    <property type="match status" value="1"/>
</dbReference>
<comment type="caution">
    <text evidence="3">The sequence shown here is derived from an EMBL/GenBank/DDBJ whole genome shotgun (WGS) entry which is preliminary data.</text>
</comment>
<dbReference type="PANTHER" id="PTHR39966:SF3">
    <property type="entry name" value="DUF438 DOMAIN-CONTAINING PROTEIN"/>
    <property type="match status" value="1"/>
</dbReference>
<evidence type="ECO:0000313" key="4">
    <source>
        <dbReference type="Proteomes" id="UP000315525"/>
    </source>
</evidence>